<proteinExistence type="predicted"/>
<dbReference type="Proteomes" id="UP000256491">
    <property type="component" value="Unassembled WGS sequence"/>
</dbReference>
<evidence type="ECO:0000313" key="1">
    <source>
        <dbReference type="EMBL" id="REC73856.1"/>
    </source>
</evidence>
<comment type="caution">
    <text evidence="1">The sequence shown here is derived from an EMBL/GenBank/DDBJ whole genome shotgun (WGS) entry which is preliminary data.</text>
</comment>
<dbReference type="EMBL" id="QNUF01000020">
    <property type="protein sequence ID" value="REC73856.1"/>
    <property type="molecule type" value="Genomic_DNA"/>
</dbReference>
<name>A0ABX9IHN0_9FLAO</name>
<keyword evidence="2" id="KW-1185">Reference proteome</keyword>
<gene>
    <name evidence="1" type="ORF">DRF57_16095</name>
</gene>
<organism evidence="1 2">
    <name type="scientific">Chryseobacterium rhizosphaerae</name>
    <dbReference type="NCBI Taxonomy" id="395937"/>
    <lineage>
        <taxon>Bacteria</taxon>
        <taxon>Pseudomonadati</taxon>
        <taxon>Bacteroidota</taxon>
        <taxon>Flavobacteriia</taxon>
        <taxon>Flavobacteriales</taxon>
        <taxon>Weeksellaceae</taxon>
        <taxon>Chryseobacterium group</taxon>
        <taxon>Chryseobacterium</taxon>
    </lineage>
</organism>
<reference evidence="1 2" key="1">
    <citation type="journal article" date="2010" name="Syst. Appl. Microbiol.">
        <title>Four new species of Chryseobacterium from the rhizosphere of coastal sand dune plants, Chryseobacterium elymi sp. nov., Chryseobacterium hagamense sp. nov., Chryseobacterium lathyri sp. nov. and Chryseobacterium rhizosphaerae sp. nov.</title>
        <authorList>
            <person name="Cho S.H."/>
            <person name="Lee K.S."/>
            <person name="Shin D.S."/>
            <person name="Han J.H."/>
            <person name="Park K.S."/>
            <person name="Lee C.H."/>
            <person name="Park K.H."/>
            <person name="Kim S.B."/>
        </authorList>
    </citation>
    <scope>NUCLEOTIDE SEQUENCE [LARGE SCALE GENOMIC DNA]</scope>
    <source>
        <strain evidence="1 2">KCTC 22548</strain>
    </source>
</reference>
<evidence type="ECO:0000313" key="2">
    <source>
        <dbReference type="Proteomes" id="UP000256491"/>
    </source>
</evidence>
<protein>
    <submittedName>
        <fullName evidence="1">Uncharacterized protein</fullName>
    </submittedName>
</protein>
<sequence>MFSIPHGNPIGFHVIGLFLGLKDSLKKIKFYLKVSGIAFLFKRSLLGPAISILRVKLKKTICRIG</sequence>
<accession>A0ABX9IHN0</accession>